<keyword evidence="11" id="KW-0479">Metal-binding</keyword>
<dbReference type="GO" id="GO:0046872">
    <property type="term" value="F:metal ion binding"/>
    <property type="evidence" value="ECO:0007669"/>
    <property type="project" value="UniProtKB-KW"/>
</dbReference>
<evidence type="ECO:0000256" key="22">
    <source>
        <dbReference type="SAM" id="MobiDB-lite"/>
    </source>
</evidence>
<feature type="region of interest" description="Disordered" evidence="22">
    <location>
        <begin position="102"/>
        <end position="121"/>
    </location>
</feature>
<dbReference type="InterPro" id="IPR005805">
    <property type="entry name" value="Rieske_Fe-S_prot_C"/>
</dbReference>
<evidence type="ECO:0000256" key="16">
    <source>
        <dbReference type="ARBA" id="ARBA00023014"/>
    </source>
</evidence>
<gene>
    <name evidence="24" type="ORF">ATF69_0720</name>
</gene>
<evidence type="ECO:0000256" key="6">
    <source>
        <dbReference type="ARBA" id="ARBA00019816"/>
    </source>
</evidence>
<comment type="function">
    <text evidence="1">Component of the ubiquinol-cytochrome c reductase complex (complex III or cytochrome b-c1 complex), which is a respiratory chain that generates an electrochemical potential coupled to ATP synthesis.</text>
</comment>
<dbReference type="InterPro" id="IPR036922">
    <property type="entry name" value="Rieske_2Fe-2S_sf"/>
</dbReference>
<evidence type="ECO:0000256" key="10">
    <source>
        <dbReference type="ARBA" id="ARBA00022714"/>
    </source>
</evidence>
<keyword evidence="17 20" id="KW-0472">Membrane</keyword>
<sequence>MALHPATTNGSLPGTEGDPAAERRQLVLLTAATGCVAAAGVAVPLVSSLAPSERARAMGAGVEVDISDLPPGGVKTVEWRGKPVWIMRRTPEMLAALPQQDAALADPASRKDQQPEYARNPQRSIRPEVFVTVGICTHLGCSPTAVPAGTTNPSVGDQWQGGFFCPCHGSTFDLAGRVFKNKPAPTNLEVPPHRYVSDTRLLIGDDAA</sequence>
<comment type="cofactor">
    <cofactor evidence="20">
        <name>[2Fe-2S] cluster</name>
        <dbReference type="ChEBI" id="CHEBI:190135"/>
    </cofactor>
    <text evidence="20">Binds 1 [2Fe-2S] cluster per subunit.</text>
</comment>
<evidence type="ECO:0000256" key="17">
    <source>
        <dbReference type="ARBA" id="ARBA00023136"/>
    </source>
</evidence>
<dbReference type="EC" id="7.1.1.8" evidence="5 20"/>
<dbReference type="Gene3D" id="1.20.5.510">
    <property type="entry name" value="Single helix bin"/>
    <property type="match status" value="1"/>
</dbReference>
<evidence type="ECO:0000256" key="9">
    <source>
        <dbReference type="ARBA" id="ARBA00022692"/>
    </source>
</evidence>
<dbReference type="GO" id="GO:0051537">
    <property type="term" value="F:2 iron, 2 sulfur cluster binding"/>
    <property type="evidence" value="ECO:0007669"/>
    <property type="project" value="UniProtKB-KW"/>
</dbReference>
<evidence type="ECO:0000256" key="8">
    <source>
        <dbReference type="ARBA" id="ARBA00022475"/>
    </source>
</evidence>
<dbReference type="AlphaFoldDB" id="A0A561XRV3"/>
<comment type="miscellaneous">
    <text evidence="20">The Rieske protein is a high potential 2Fe-2S protein.</text>
</comment>
<feature type="domain" description="Rieske" evidence="23">
    <location>
        <begin position="99"/>
        <end position="202"/>
    </location>
</feature>
<evidence type="ECO:0000256" key="7">
    <source>
        <dbReference type="ARBA" id="ARBA00022448"/>
    </source>
</evidence>
<evidence type="ECO:0000259" key="23">
    <source>
        <dbReference type="PROSITE" id="PS51296"/>
    </source>
</evidence>
<evidence type="ECO:0000256" key="11">
    <source>
        <dbReference type="ARBA" id="ARBA00022723"/>
    </source>
</evidence>
<keyword evidence="13 20" id="KW-0249">Electron transport</keyword>
<dbReference type="InterPro" id="IPR019470">
    <property type="entry name" value="Ubiq_cytC_Rdtase_Fe-S_su_TAT"/>
</dbReference>
<dbReference type="CDD" id="cd03470">
    <property type="entry name" value="Rieske_cytochrome_bc1"/>
    <property type="match status" value="1"/>
</dbReference>
<evidence type="ECO:0000256" key="5">
    <source>
        <dbReference type="ARBA" id="ARBA00012951"/>
    </source>
</evidence>
<evidence type="ECO:0000313" key="25">
    <source>
        <dbReference type="Proteomes" id="UP000321485"/>
    </source>
</evidence>
<evidence type="ECO:0000256" key="19">
    <source>
        <dbReference type="ARBA" id="ARBA00029351"/>
    </source>
</evidence>
<evidence type="ECO:0000256" key="12">
    <source>
        <dbReference type="ARBA" id="ARBA00022967"/>
    </source>
</evidence>
<dbReference type="PROSITE" id="PS51318">
    <property type="entry name" value="TAT"/>
    <property type="match status" value="1"/>
</dbReference>
<dbReference type="GO" id="GO:0008121">
    <property type="term" value="F:quinol-cytochrome-c reductase activity"/>
    <property type="evidence" value="ECO:0007669"/>
    <property type="project" value="UniProtKB-EC"/>
</dbReference>
<evidence type="ECO:0000256" key="2">
    <source>
        <dbReference type="ARBA" id="ARBA00004162"/>
    </source>
</evidence>
<dbReference type="NCBIfam" id="TIGR01416">
    <property type="entry name" value="Rieske_proteo"/>
    <property type="match status" value="1"/>
</dbReference>
<accession>A0A561XRV3</accession>
<keyword evidence="16" id="KW-0411">Iron-sulfur</keyword>
<dbReference type="InterPro" id="IPR017941">
    <property type="entry name" value="Rieske_2Fe-2S"/>
</dbReference>
<dbReference type="PRINTS" id="PR00162">
    <property type="entry name" value="RIESKE"/>
</dbReference>
<keyword evidence="9 20" id="KW-0812">Transmembrane</keyword>
<dbReference type="InterPro" id="IPR006311">
    <property type="entry name" value="TAT_signal"/>
</dbReference>
<name>A0A561XRV3_ACIDE</name>
<keyword evidence="15" id="KW-0408">Iron</keyword>
<comment type="caution">
    <text evidence="24">The sequence shown here is derived from an EMBL/GenBank/DDBJ whole genome shotgun (WGS) entry which is preliminary data.</text>
</comment>
<evidence type="ECO:0000256" key="20">
    <source>
        <dbReference type="RuleBase" id="RU004494"/>
    </source>
</evidence>
<organism evidence="24 25">
    <name type="scientific">Acidovorax delafieldii</name>
    <name type="common">Pseudomonas delafieldii</name>
    <dbReference type="NCBI Taxonomy" id="47920"/>
    <lineage>
        <taxon>Bacteria</taxon>
        <taxon>Pseudomonadati</taxon>
        <taxon>Pseudomonadota</taxon>
        <taxon>Betaproteobacteria</taxon>
        <taxon>Burkholderiales</taxon>
        <taxon>Comamonadaceae</taxon>
        <taxon>Acidovorax</taxon>
    </lineage>
</organism>
<keyword evidence="12" id="KW-1278">Translocase</keyword>
<comment type="catalytic activity">
    <reaction evidence="19 20">
        <text>a quinol + 2 Fe(III)-[cytochrome c](out) = a quinone + 2 Fe(II)-[cytochrome c](out) + 2 H(+)(out)</text>
        <dbReference type="Rhea" id="RHEA:11484"/>
        <dbReference type="Rhea" id="RHEA-COMP:10350"/>
        <dbReference type="Rhea" id="RHEA-COMP:14399"/>
        <dbReference type="ChEBI" id="CHEBI:15378"/>
        <dbReference type="ChEBI" id="CHEBI:24646"/>
        <dbReference type="ChEBI" id="CHEBI:29033"/>
        <dbReference type="ChEBI" id="CHEBI:29034"/>
        <dbReference type="ChEBI" id="CHEBI:132124"/>
        <dbReference type="EC" id="7.1.1.8"/>
    </reaction>
</comment>
<comment type="subcellular location">
    <subcellularLocation>
        <location evidence="2">Cell membrane</location>
        <topology evidence="2">Single-pass membrane protein</topology>
    </subcellularLocation>
</comment>
<evidence type="ECO:0000313" key="24">
    <source>
        <dbReference type="EMBL" id="TWG38854.1"/>
    </source>
</evidence>
<reference evidence="24 25" key="1">
    <citation type="journal article" date="2015" name="Stand. Genomic Sci.">
        <title>Genomic Encyclopedia of Bacterial and Archaeal Type Strains, Phase III: the genomes of soil and plant-associated and newly described type strains.</title>
        <authorList>
            <person name="Whitman W.B."/>
            <person name="Woyke T."/>
            <person name="Klenk H.P."/>
            <person name="Zhou Y."/>
            <person name="Lilburn T.G."/>
            <person name="Beck B.J."/>
            <person name="De Vos P."/>
            <person name="Vandamme P."/>
            <person name="Eisen J.A."/>
            <person name="Garrity G."/>
            <person name="Hugenholtz P."/>
            <person name="Kyrpides N.C."/>
        </authorList>
    </citation>
    <scope>NUCLEOTIDE SEQUENCE [LARGE SCALE GENOMIC DNA]</scope>
    <source>
        <strain evidence="24 25">DSM 64</strain>
    </source>
</reference>
<evidence type="ECO:0000256" key="15">
    <source>
        <dbReference type="ARBA" id="ARBA00023004"/>
    </source>
</evidence>
<keyword evidence="7 20" id="KW-0813">Transport</keyword>
<evidence type="ECO:0000256" key="18">
    <source>
        <dbReference type="ARBA" id="ARBA00023157"/>
    </source>
</evidence>
<comment type="subunit">
    <text evidence="4 21">The main subunits of complex b-c1 are: cytochrome b, cytochrome c1 and the Rieske protein.</text>
</comment>
<comment type="similarity">
    <text evidence="3">Belongs to the Rieske iron-sulfur protein family.</text>
</comment>
<evidence type="ECO:0000256" key="13">
    <source>
        <dbReference type="ARBA" id="ARBA00022982"/>
    </source>
</evidence>
<dbReference type="Gene3D" id="2.102.10.10">
    <property type="entry name" value="Rieske [2Fe-2S] iron-sulphur domain"/>
    <property type="match status" value="1"/>
</dbReference>
<dbReference type="PROSITE" id="PS51296">
    <property type="entry name" value="RIESKE"/>
    <property type="match status" value="1"/>
</dbReference>
<dbReference type="SUPFAM" id="SSF50022">
    <property type="entry name" value="ISP domain"/>
    <property type="match status" value="1"/>
</dbReference>
<dbReference type="Proteomes" id="UP000321485">
    <property type="component" value="Unassembled WGS sequence"/>
</dbReference>
<keyword evidence="10" id="KW-0001">2Fe-2S</keyword>
<keyword evidence="8" id="KW-1003">Cell membrane</keyword>
<evidence type="ECO:0000256" key="3">
    <source>
        <dbReference type="ARBA" id="ARBA00010651"/>
    </source>
</evidence>
<dbReference type="RefSeq" id="WP_146869908.1">
    <property type="nucleotide sequence ID" value="NZ_VJWE01000011.1"/>
</dbReference>
<dbReference type="InterPro" id="IPR006317">
    <property type="entry name" value="Ubiquinol_cyt_c_Rdtase_Fe-S-su"/>
</dbReference>
<proteinExistence type="inferred from homology"/>
<evidence type="ECO:0000256" key="4">
    <source>
        <dbReference type="ARBA" id="ARBA00011649"/>
    </source>
</evidence>
<evidence type="ECO:0000256" key="14">
    <source>
        <dbReference type="ARBA" id="ARBA00022989"/>
    </source>
</evidence>
<evidence type="ECO:0000256" key="1">
    <source>
        <dbReference type="ARBA" id="ARBA00002444"/>
    </source>
</evidence>
<dbReference type="InterPro" id="IPR014349">
    <property type="entry name" value="Rieske_Fe-S_prot"/>
</dbReference>
<dbReference type="GO" id="GO:0005886">
    <property type="term" value="C:plasma membrane"/>
    <property type="evidence" value="ECO:0007669"/>
    <property type="project" value="UniProtKB-SubCell"/>
</dbReference>
<dbReference type="Pfam" id="PF10399">
    <property type="entry name" value="UCR_Fe-S_N"/>
    <property type="match status" value="1"/>
</dbReference>
<dbReference type="Pfam" id="PF00355">
    <property type="entry name" value="Rieske"/>
    <property type="match status" value="1"/>
</dbReference>
<dbReference type="GeneID" id="51109792"/>
<protein>
    <recommendedName>
        <fullName evidence="6 20">Ubiquinol-cytochrome c reductase iron-sulfur subunit</fullName>
        <ecNumber evidence="5 20">7.1.1.8</ecNumber>
    </recommendedName>
</protein>
<dbReference type="EMBL" id="VJWE01000011">
    <property type="protein sequence ID" value="TWG38854.1"/>
    <property type="molecule type" value="Genomic_DNA"/>
</dbReference>
<keyword evidence="14 20" id="KW-1133">Transmembrane helix</keyword>
<dbReference type="PANTHER" id="PTHR10134">
    <property type="entry name" value="CYTOCHROME B-C1 COMPLEX SUBUNIT RIESKE, MITOCHONDRIAL"/>
    <property type="match status" value="1"/>
</dbReference>
<feature type="transmembrane region" description="Helical" evidence="20">
    <location>
        <begin position="26"/>
        <end position="46"/>
    </location>
</feature>
<evidence type="ECO:0000256" key="21">
    <source>
        <dbReference type="RuleBase" id="RU004497"/>
    </source>
</evidence>
<keyword evidence="18" id="KW-1015">Disulfide bond</keyword>